<feature type="region of interest" description="Disordered" evidence="1">
    <location>
        <begin position="20"/>
        <end position="64"/>
    </location>
</feature>
<sequence>MAAVKKTATVKQLETKTVKKISSKPEAKRLTAKAAPKKIEAKPKAKQLTTTKAPKQITANEPAKKITSIDSKRLTDRELSKPPVKKDRYAQLDLSVCMEYIKKMGIKESIEDLTDMLSKQNAAAVKETLLKSYGIKKTSFTIKKDGFNVQVIDAVLKKIAEKHAETGSEYGDLNAEIQAVKALSLTGDDEKNANLYHRMFAVMEQLLMIGQKVNVHELSMIEKNIQISDLETVVLQFMQIANGVLDKFLYRDVEFYESFMYEFCSQYDDIYWIIEQELQMDIADLYIRHQDYQRGDVNYGYLLRENGIRDKVYSRFVRVYENIDHDKAKGLAHEASRFTSVDSPHYAYIHKIMAS</sequence>
<feature type="compositionally biased region" description="Basic and acidic residues" evidence="1">
    <location>
        <begin position="20"/>
        <end position="29"/>
    </location>
</feature>
<evidence type="ECO:0000256" key="1">
    <source>
        <dbReference type="SAM" id="MobiDB-lite"/>
    </source>
</evidence>
<reference evidence="2 3" key="1">
    <citation type="submission" date="2019-12" db="EMBL/GenBank/DDBJ databases">
        <authorList>
            <person name="Yang R."/>
        </authorList>
    </citation>
    <scope>NUCLEOTIDE SEQUENCE [LARGE SCALE GENOMIC DNA]</scope>
    <source>
        <strain evidence="2 3">DONG20-135</strain>
    </source>
</reference>
<evidence type="ECO:0000313" key="2">
    <source>
        <dbReference type="EMBL" id="MXQ74312.1"/>
    </source>
</evidence>
<accession>A0A6N8U8R4</accession>
<dbReference type="EMBL" id="WUUQ01000006">
    <property type="protein sequence ID" value="MXQ74312.1"/>
    <property type="molecule type" value="Genomic_DNA"/>
</dbReference>
<protein>
    <submittedName>
        <fullName evidence="2">Uncharacterized protein</fullName>
    </submittedName>
</protein>
<keyword evidence="3" id="KW-1185">Reference proteome</keyword>
<dbReference type="RefSeq" id="WP_160625696.1">
    <property type="nucleotide sequence ID" value="NZ_WUUQ01000006.1"/>
</dbReference>
<feature type="compositionally biased region" description="Polar residues" evidence="1">
    <location>
        <begin position="47"/>
        <end position="59"/>
    </location>
</feature>
<name>A0A6N8U8R4_9FIRM</name>
<comment type="caution">
    <text evidence="2">The sequence shown here is derived from an EMBL/GenBank/DDBJ whole genome shotgun (WGS) entry which is preliminary data.</text>
</comment>
<dbReference type="AlphaFoldDB" id="A0A6N8U8R4"/>
<evidence type="ECO:0000313" key="3">
    <source>
        <dbReference type="Proteomes" id="UP000434036"/>
    </source>
</evidence>
<gene>
    <name evidence="2" type="ORF">GSF08_10285</name>
</gene>
<dbReference type="Proteomes" id="UP000434036">
    <property type="component" value="Unassembled WGS sequence"/>
</dbReference>
<organism evidence="2 3">
    <name type="scientific">Copranaerobaculum intestinale</name>
    <dbReference type="NCBI Taxonomy" id="2692629"/>
    <lineage>
        <taxon>Bacteria</taxon>
        <taxon>Bacillati</taxon>
        <taxon>Bacillota</taxon>
        <taxon>Erysipelotrichia</taxon>
        <taxon>Erysipelotrichales</taxon>
        <taxon>Erysipelotrichaceae</taxon>
        <taxon>Copranaerobaculum</taxon>
    </lineage>
</organism>
<proteinExistence type="predicted"/>
<reference evidence="2 3" key="2">
    <citation type="submission" date="2020-01" db="EMBL/GenBank/DDBJ databases">
        <title>Clostridiaceae sp. nov. isolated from the gut of human by culturomics.</title>
        <authorList>
            <person name="Chang Y."/>
        </authorList>
    </citation>
    <scope>NUCLEOTIDE SEQUENCE [LARGE SCALE GENOMIC DNA]</scope>
    <source>
        <strain evidence="2 3">DONG20-135</strain>
    </source>
</reference>